<evidence type="ECO:0000313" key="2">
    <source>
        <dbReference type="Proteomes" id="UP000663992"/>
    </source>
</evidence>
<dbReference type="RefSeq" id="WP_206596411.1">
    <property type="nucleotide sequence ID" value="NZ_JAFKCS010000076.1"/>
</dbReference>
<protein>
    <recommendedName>
        <fullName evidence="3">DUF2383 domain-containing protein</fullName>
    </recommendedName>
</protein>
<sequence>MIKRYNAPRGTTLSESDKGELVMVADHDAAIDALCTQVAEVRAENEALVAGLLDPESVLVNMLRGNIAKLSPRGVCKVYGQVLNGEDAQHVGIARLRAELEAARGLLDEVNTLDRSEETEPTKLVYRYNKLMRKVRAFLTATPAPEVQAEQGERQEQQP</sequence>
<comment type="caution">
    <text evidence="1">The sequence shown here is derived from an EMBL/GenBank/DDBJ whole genome shotgun (WGS) entry which is preliminary data.</text>
</comment>
<keyword evidence="2" id="KW-1185">Reference proteome</keyword>
<organism evidence="1 2">
    <name type="scientific">Bowmanella yangjiangensis</name>
    <dbReference type="NCBI Taxonomy" id="2811230"/>
    <lineage>
        <taxon>Bacteria</taxon>
        <taxon>Pseudomonadati</taxon>
        <taxon>Pseudomonadota</taxon>
        <taxon>Gammaproteobacteria</taxon>
        <taxon>Alteromonadales</taxon>
        <taxon>Alteromonadaceae</taxon>
        <taxon>Bowmanella</taxon>
    </lineage>
</organism>
<name>A0ABS3D1M5_9ALTE</name>
<reference evidence="1 2" key="1">
    <citation type="submission" date="2021-03" db="EMBL/GenBank/DDBJ databases">
        <title>novel species isolated from a fishpond in China.</title>
        <authorList>
            <person name="Lu H."/>
            <person name="Cai Z."/>
        </authorList>
    </citation>
    <scope>NUCLEOTIDE SEQUENCE [LARGE SCALE GENOMIC DNA]</scope>
    <source>
        <strain evidence="1 2">Y57</strain>
    </source>
</reference>
<evidence type="ECO:0008006" key="3">
    <source>
        <dbReference type="Google" id="ProtNLM"/>
    </source>
</evidence>
<evidence type="ECO:0000313" key="1">
    <source>
        <dbReference type="EMBL" id="MBN7822490.1"/>
    </source>
</evidence>
<dbReference type="EMBL" id="JAFKCS010000076">
    <property type="protein sequence ID" value="MBN7822490.1"/>
    <property type="molecule type" value="Genomic_DNA"/>
</dbReference>
<accession>A0ABS3D1M5</accession>
<gene>
    <name evidence="1" type="ORF">J0A65_21685</name>
</gene>
<proteinExistence type="predicted"/>
<dbReference type="Proteomes" id="UP000663992">
    <property type="component" value="Unassembled WGS sequence"/>
</dbReference>